<dbReference type="InterPro" id="IPR001119">
    <property type="entry name" value="SLH_dom"/>
</dbReference>
<evidence type="ECO:0000313" key="5">
    <source>
        <dbReference type="Proteomes" id="UP001260980"/>
    </source>
</evidence>
<dbReference type="RefSeq" id="WP_315951787.1">
    <property type="nucleotide sequence ID" value="NZ_JAWCUD010000003.1"/>
</dbReference>
<dbReference type="InterPro" id="IPR018466">
    <property type="entry name" value="Kre9/Knh1-like_N"/>
</dbReference>
<evidence type="ECO:0000313" key="4">
    <source>
        <dbReference type="EMBL" id="MDU0201882.1"/>
    </source>
</evidence>
<feature type="domain" description="SLH" evidence="3">
    <location>
        <begin position="1940"/>
        <end position="2006"/>
    </location>
</feature>
<dbReference type="Proteomes" id="UP001260980">
    <property type="component" value="Unassembled WGS sequence"/>
</dbReference>
<dbReference type="InterPro" id="IPR013783">
    <property type="entry name" value="Ig-like_fold"/>
</dbReference>
<feature type="domain" description="SLH" evidence="3">
    <location>
        <begin position="2074"/>
        <end position="2133"/>
    </location>
</feature>
<dbReference type="PROSITE" id="PS51272">
    <property type="entry name" value="SLH"/>
    <property type="match status" value="3"/>
</dbReference>
<comment type="caution">
    <text evidence="4">The sequence shown here is derived from an EMBL/GenBank/DDBJ whole genome shotgun (WGS) entry which is preliminary data.</text>
</comment>
<sequence length="2133" mass="231878">MIKDRFQIGKKIALIGAAFVLLFPIGSGLALAAQEEMTPLTVSNTFMEVSVNKETGRFSVNTKQGSPLKSGDDNKALLFKEKLPETSFTTFRINGKDYIFGNGYGFLGSNGSFTSSPANQGLTNKSVWNIEGLDITQTLTLVDDPTNPNAGNMKVSYQVKNKTNQNQSVGSRILLDTMLGPQDASPISVAGGNTYISNEKVITGQLPYYWSATDNPINPKVMSYGFMQGWGNKAPNQMIIAHWNGISQTKWDYTVNPLLDFTNKQNAYGSADSAVALYWDPANIAPGSEAVFETYYGLGSFFTSKKEATYRLQVGAPKQLTLNDDRNGYKENEFDIRVDIDNAIDRSVNMEGVQVTLGLPDELELTPGQGITKIVGNMKVGETQSVTWRVKPKVQLAYKAAQFQVIAQAAGGEESIQASYVVLPALTGEIPSMQLMEVFPRKLYTLDEKPALTLQGAGFEILKGSSGWNLDVIRDRDGASVAIPASDVSIQDDKQITARLNLTSDLWKQHKLEVGSYTVRLTAGSKVFEKKIEFTLDKSFKSKDYGILLVVGDNMTQEAGQTYSLLPVKSETELANYKMEFERSGGRQVSLLEIRGSILAKNGDGGKVVYEIDKGSTINSVIHHDTTEMLTAIFGEASQKITIQKSAKDSTHDQDYINLKGNGALSIPNFKFAYGPFSVELEDGKKYALEAKEDEQEEKIEIKWDVLKGLSIIQRLAWFQLNIKNAVIGTESVSFGGRLALDFEPGPKKDTGNEGDSGNPSNPPNPPNPPSNPPTDITENVDGEDDGAGSVLVSVDLDEAKFGVRQYDNAFGPAGKFGFLGLRAEGEAGLPKNLVPGLDLGVDGVVRVDTFEKKYEIEANVQFKVVELNGMLTIRLTDTNFPIIDNFRFVVGGEPGIPLIPIAPVAYITKGGGGIYNIYDTLMGNYQFLPPLKLEMTGGLSIAKVFKADDATVGLSMRGVEFSGAFEVLGIQLLEEVYGSVLLKDSFSQFGVELKAGAKINIKNLLTGEVYVVFRYDPEQHGKLGPVYLAGGGNLQVKLPRGLVLAAAEGEISSEKVAGNVEFIGIPWGFEYEWGDKKPSITLGKRNLMSSRSLLAGAELPSNEPTNSDLPAKSLIEQTYYDESGSVSGTMSFGTNMKPVASSGPRSNVQQPTRRLLKTASPNVYSIPFSSEQEMALLDITYSGDPTELQVTDPAGNSYPLVSGENYDIQEISAEESASGEREQSVLISMKHPMAGTWRVTTDRELEWTLENVTVPPTFTNVDVQQPDATKPQQITVHWQSDHTTNEKVSLFLSTNNENDPGSLLVQDLDVSAGSAQIVLPDSTPSGTYYVKAVLSQGETNVTSKYSSQPLQMVNPHQPASPSQVQLTPAGNGLFELSWNEQAVDGYTVQVLDESGKAIPSLGVIELAGEVHKARIGGTLNNEAGEKVGMLPGSSYRVSIGAYKLVDGIKVYSEPAVTAAVLLPQPEPANVQLSVLHANHEPVTNTFSQDGTTTYIMKENNMLLHMHANQTVSSDIIVNNVKQEPQSGADWEQSISLNEGENVIQLFSTNSQGDITASSVRVISDTTAPDLKVESTRTASDQQTVIVKGMAEPGSTVTINEEPIDVQTSGAFEKSIPMEGYLSKPVVVTAKDIAGNENMLNAEVVNSQLSSLTKVELRAKEGRLEDGVLQVEAGSEQSLELIGTDKEGKSFNIDPSSVKWSVLLGETNGNMSEQGRLQAEYEGDMVIKASYSVADDFAFEDTIAVKVTKPRGAPETPPVQYDDWYVPPTSDTPEHDAGSGSESTDSKVEDTLQRILQRLIEQEQGVDYITSAILKDNQESVVKIRDRAVIRIPAQPLQESVGLGIGAVRTPKKYETGRLKVIGEIYEFKFDKPTVLHKPAELTVRYSLEELQDPSRAAIYWYNEQTYKWEYVGGRVDPAAGTITASLPHFSKYALMYNGDLPVFEDMPPAHWSHDMVYRLASMGIVNGVPSGNGLAFEPERSITRQEFAKIAVGAEGTASVSTLHEISPEFVDQELVASWAKPYVTAAIEQGWLGGTTRDEKRYLDPTVPISRAEAIAIIGRMMKVDTVAAGAENSFTDTVAIPGWAMPYVSMLVKLGVISGYPDGSLHPEAQITREEAAAMISKMLDAKRSK</sequence>
<evidence type="ECO:0000256" key="1">
    <source>
        <dbReference type="ARBA" id="ARBA00022729"/>
    </source>
</evidence>
<accession>A0ABU3RDI3</accession>
<reference evidence="4 5" key="1">
    <citation type="submission" date="2023-10" db="EMBL/GenBank/DDBJ databases">
        <title>Paenibacillus strain PFR10 Genome sequencing and assembly.</title>
        <authorList>
            <person name="Kim I."/>
        </authorList>
    </citation>
    <scope>NUCLEOTIDE SEQUENCE [LARGE SCALE GENOMIC DNA]</scope>
    <source>
        <strain evidence="4 5">PFR10</strain>
    </source>
</reference>
<keyword evidence="5" id="KW-1185">Reference proteome</keyword>
<dbReference type="InterPro" id="IPR051465">
    <property type="entry name" value="Cell_Envelope_Struct_Comp"/>
</dbReference>
<evidence type="ECO:0000259" key="3">
    <source>
        <dbReference type="PROSITE" id="PS51272"/>
    </source>
</evidence>
<dbReference type="Pfam" id="PF00395">
    <property type="entry name" value="SLH"/>
    <property type="match status" value="2"/>
</dbReference>
<dbReference type="EMBL" id="JAWCUD010000003">
    <property type="protein sequence ID" value="MDU0201882.1"/>
    <property type="molecule type" value="Genomic_DNA"/>
</dbReference>
<evidence type="ECO:0000256" key="2">
    <source>
        <dbReference type="SAM" id="MobiDB-lite"/>
    </source>
</evidence>
<feature type="region of interest" description="Disordered" evidence="2">
    <location>
        <begin position="1131"/>
        <end position="1152"/>
    </location>
</feature>
<organism evidence="4 5">
    <name type="scientific">Paenibacillus violae</name>
    <dbReference type="NCBI Taxonomy" id="3077234"/>
    <lineage>
        <taxon>Bacteria</taxon>
        <taxon>Bacillati</taxon>
        <taxon>Bacillota</taxon>
        <taxon>Bacilli</taxon>
        <taxon>Bacillales</taxon>
        <taxon>Paenibacillaceae</taxon>
        <taxon>Paenibacillus</taxon>
    </lineage>
</organism>
<dbReference type="PANTHER" id="PTHR43308">
    <property type="entry name" value="OUTER MEMBRANE PROTEIN ALPHA-RELATED"/>
    <property type="match status" value="1"/>
</dbReference>
<dbReference type="Gene3D" id="2.60.40.10">
    <property type="entry name" value="Immunoglobulins"/>
    <property type="match status" value="1"/>
</dbReference>
<protein>
    <submittedName>
        <fullName evidence="4">S-layer homology domain-containing protein</fullName>
    </submittedName>
</protein>
<proteinExistence type="predicted"/>
<feature type="compositionally biased region" description="Pro residues" evidence="2">
    <location>
        <begin position="761"/>
        <end position="773"/>
    </location>
</feature>
<dbReference type="Pfam" id="PF10342">
    <property type="entry name" value="Kre9_KNH"/>
    <property type="match status" value="1"/>
</dbReference>
<feature type="region of interest" description="Disordered" evidence="2">
    <location>
        <begin position="741"/>
        <end position="785"/>
    </location>
</feature>
<keyword evidence="1" id="KW-0732">Signal</keyword>
<name>A0ABU3RDI3_9BACL</name>
<feature type="region of interest" description="Disordered" evidence="2">
    <location>
        <begin position="1749"/>
        <end position="1788"/>
    </location>
</feature>
<feature type="domain" description="SLH" evidence="3">
    <location>
        <begin position="2008"/>
        <end position="2071"/>
    </location>
</feature>
<gene>
    <name evidence="4" type="ORF">RQP52_12320</name>
</gene>